<sequence length="370" mass="40763">MPGTHTGNKQTQARIFHLLLAEQSLTRQEIAETLHLSMPTALQNITELLQRGLLEECGVIQSTGGRKAKKICVRAQAGKTIGIDIALHHIELVVTNLKGTVLCQKQLSMVFRDEPSWYQQLREQLMQFLAENQQDSAQILGGGISFPGIVDEAAGQISRSHVLSLQNVSLDWFKKYIPFPVVVANDANCAAFAEQSPTRCDYVYLSLNESVGGAIVKNGQLYLGDTCQAGEIGHMLLIPGGKQCYCGKYGCADAYVSPNALTTWGQTVGDFFVELQSGSQRAQTAWNEYLDHLAVLITNLHMLFNAHIILGGAVGGYMEPYLPQLLKIAENYDHFVREIDYIDVCRVKTCACAAGAAKLALQKYYMRLFA</sequence>
<evidence type="ECO:0000313" key="3">
    <source>
        <dbReference type="Proteomes" id="UP000783588"/>
    </source>
</evidence>
<comment type="caution">
    <text evidence="2">The sequence shown here is derived from an EMBL/GenBank/DDBJ whole genome shotgun (WGS) entry which is preliminary data.</text>
</comment>
<evidence type="ECO:0000256" key="1">
    <source>
        <dbReference type="ARBA" id="ARBA00006479"/>
    </source>
</evidence>
<accession>A0ABS6EUN5</accession>
<comment type="similarity">
    <text evidence="1">Belongs to the ROK (NagC/XylR) family.</text>
</comment>
<gene>
    <name evidence="2" type="ORF">KQI75_12415</name>
</gene>
<name>A0ABS6EUN5_9FIRM</name>
<dbReference type="InterPro" id="IPR000600">
    <property type="entry name" value="ROK"/>
</dbReference>
<keyword evidence="3" id="KW-1185">Reference proteome</keyword>
<proteinExistence type="inferred from homology"/>
<dbReference type="RefSeq" id="WP_216471119.1">
    <property type="nucleotide sequence ID" value="NZ_JAHLQI010000008.1"/>
</dbReference>
<organism evidence="2 3">
    <name type="scientific">Butyricicoccus intestinisimiae</name>
    <dbReference type="NCBI Taxonomy" id="2841509"/>
    <lineage>
        <taxon>Bacteria</taxon>
        <taxon>Bacillati</taxon>
        <taxon>Bacillota</taxon>
        <taxon>Clostridia</taxon>
        <taxon>Eubacteriales</taxon>
        <taxon>Butyricicoccaceae</taxon>
        <taxon>Butyricicoccus</taxon>
    </lineage>
</organism>
<evidence type="ECO:0000313" key="2">
    <source>
        <dbReference type="EMBL" id="MBU5491404.1"/>
    </source>
</evidence>
<dbReference type="PANTHER" id="PTHR18964">
    <property type="entry name" value="ROK (REPRESSOR, ORF, KINASE) FAMILY"/>
    <property type="match status" value="1"/>
</dbReference>
<dbReference type="PANTHER" id="PTHR18964:SF149">
    <property type="entry name" value="BIFUNCTIONAL UDP-N-ACETYLGLUCOSAMINE 2-EPIMERASE_N-ACETYLMANNOSAMINE KINASE"/>
    <property type="match status" value="1"/>
</dbReference>
<dbReference type="Pfam" id="PF00480">
    <property type="entry name" value="ROK"/>
    <property type="match status" value="1"/>
</dbReference>
<protein>
    <submittedName>
        <fullName evidence="2">ROK family transcriptional regulator</fullName>
    </submittedName>
</protein>
<dbReference type="EMBL" id="JAHLQI010000008">
    <property type="protein sequence ID" value="MBU5491404.1"/>
    <property type="molecule type" value="Genomic_DNA"/>
</dbReference>
<reference evidence="2 3" key="1">
    <citation type="submission" date="2021-06" db="EMBL/GenBank/DDBJ databases">
        <authorList>
            <person name="Sun Q."/>
            <person name="Li D."/>
        </authorList>
    </citation>
    <scope>NUCLEOTIDE SEQUENCE [LARGE SCALE GENOMIC DNA]</scope>
    <source>
        <strain evidence="2 3">MSJd-7</strain>
    </source>
</reference>
<dbReference type="Proteomes" id="UP000783588">
    <property type="component" value="Unassembled WGS sequence"/>
</dbReference>